<keyword evidence="4" id="KW-0804">Transcription</keyword>
<dbReference type="InterPro" id="IPR018334">
    <property type="entry name" value="ArsR_HTH"/>
</dbReference>
<dbReference type="SMART" id="SM00418">
    <property type="entry name" value="HTH_ARSR"/>
    <property type="match status" value="1"/>
</dbReference>
<dbReference type="PANTHER" id="PTHR33154:SF18">
    <property type="entry name" value="ARSENICAL RESISTANCE OPERON REPRESSOR"/>
    <property type="match status" value="1"/>
</dbReference>
<dbReference type="Gene3D" id="1.10.10.10">
    <property type="entry name" value="Winged helix-like DNA-binding domain superfamily/Winged helix DNA-binding domain"/>
    <property type="match status" value="1"/>
</dbReference>
<dbReference type="HOGENOM" id="CLU_097806_3_1_6"/>
<dbReference type="InterPro" id="IPR011991">
    <property type="entry name" value="ArsR-like_HTH"/>
</dbReference>
<dbReference type="SUPFAM" id="SSF46785">
    <property type="entry name" value="Winged helix' DNA-binding domain"/>
    <property type="match status" value="1"/>
</dbReference>
<evidence type="ECO:0000256" key="4">
    <source>
        <dbReference type="ARBA" id="ARBA00023163"/>
    </source>
</evidence>
<dbReference type="PRINTS" id="PR00778">
    <property type="entry name" value="HTHARSR"/>
</dbReference>
<dbReference type="InterPro" id="IPR036390">
    <property type="entry name" value="WH_DNA-bd_sf"/>
</dbReference>
<dbReference type="CDD" id="cd00090">
    <property type="entry name" value="HTH_ARSR"/>
    <property type="match status" value="1"/>
</dbReference>
<dbReference type="GO" id="GO:0003700">
    <property type="term" value="F:DNA-binding transcription factor activity"/>
    <property type="evidence" value="ECO:0007669"/>
    <property type="project" value="InterPro"/>
</dbReference>
<protein>
    <submittedName>
        <fullName evidence="6">Transcriptional regulator, ArsR family</fullName>
    </submittedName>
</protein>
<dbReference type="NCBIfam" id="NF007528">
    <property type="entry name" value="PRK10141.1"/>
    <property type="match status" value="1"/>
</dbReference>
<feature type="domain" description="HTH arsR-type" evidence="5">
    <location>
        <begin position="1"/>
        <end position="93"/>
    </location>
</feature>
<dbReference type="InterPro" id="IPR001845">
    <property type="entry name" value="HTH_ArsR_DNA-bd_dom"/>
</dbReference>
<sequence>MSESMDQINFFKCLADETRFNIVMLVLGNNEQCVCDLTEKLQLSQPKISRHLALLRSSGLLQDRRQGQWVYYSLNPNLPTWCIDVLNTLKNADLQPKVAPSFQQINSYCE</sequence>
<accession>D0S8B0</accession>
<reference evidence="7" key="1">
    <citation type="journal article" date="2012" name="PLoS ONE">
        <title>The success of Acinetobacter species; genetic, metabolic and virulence attributes.</title>
        <authorList>
            <person name="Peleg A.Y."/>
            <person name="de Breij A."/>
            <person name="Adams M.D."/>
            <person name="Cerqueira G.M."/>
            <person name="Mocali S."/>
            <person name="Galardini M."/>
            <person name="Nibbering P.H."/>
            <person name="Earl A.M."/>
            <person name="Ward D.V."/>
            <person name="Paterson D.L."/>
            <person name="Seifert H."/>
            <person name="Dijkshoorn L."/>
        </authorList>
    </citation>
    <scope>NUCLEOTIDE SEQUENCE [LARGE SCALE GENOMIC DNA]</scope>
    <source>
        <strain evidence="7">SH046</strain>
    </source>
</reference>
<dbReference type="PROSITE" id="PS00846">
    <property type="entry name" value="HTH_ARSR_1"/>
    <property type="match status" value="1"/>
</dbReference>
<dbReference type="PANTHER" id="PTHR33154">
    <property type="entry name" value="TRANSCRIPTIONAL REGULATOR, ARSR FAMILY"/>
    <property type="match status" value="1"/>
</dbReference>
<keyword evidence="1" id="KW-0059">Arsenical resistance</keyword>
<dbReference type="Proteomes" id="UP000012047">
    <property type="component" value="Unassembled WGS sequence"/>
</dbReference>
<evidence type="ECO:0000256" key="1">
    <source>
        <dbReference type="ARBA" id="ARBA00022849"/>
    </source>
</evidence>
<dbReference type="FunFam" id="1.10.10.10:FF:000279">
    <property type="entry name" value="Transcriptional regulator, ArsR family"/>
    <property type="match status" value="1"/>
</dbReference>
<dbReference type="InterPro" id="IPR036388">
    <property type="entry name" value="WH-like_DNA-bd_sf"/>
</dbReference>
<dbReference type="NCBIfam" id="NF033788">
    <property type="entry name" value="HTH_metalloreg"/>
    <property type="match status" value="1"/>
</dbReference>
<evidence type="ECO:0000256" key="2">
    <source>
        <dbReference type="ARBA" id="ARBA00023015"/>
    </source>
</evidence>
<dbReference type="AlphaFoldDB" id="D0S8B0"/>
<dbReference type="InterPro" id="IPR051081">
    <property type="entry name" value="HTH_MetalResp_TranReg"/>
</dbReference>
<gene>
    <name evidence="6" type="ORF">HMPREF0016_00715</name>
</gene>
<evidence type="ECO:0000313" key="6">
    <source>
        <dbReference type="EMBL" id="EEY97632.1"/>
    </source>
</evidence>
<dbReference type="Pfam" id="PF01022">
    <property type="entry name" value="HTH_5"/>
    <property type="match status" value="1"/>
</dbReference>
<evidence type="ECO:0000259" key="5">
    <source>
        <dbReference type="PROSITE" id="PS50987"/>
    </source>
</evidence>
<dbReference type="PROSITE" id="PS50987">
    <property type="entry name" value="HTH_ARSR_2"/>
    <property type="match status" value="1"/>
</dbReference>
<evidence type="ECO:0000256" key="3">
    <source>
        <dbReference type="ARBA" id="ARBA00023125"/>
    </source>
</evidence>
<proteinExistence type="predicted"/>
<name>D0S8B0_ACIJO</name>
<dbReference type="GO" id="GO:0046685">
    <property type="term" value="P:response to arsenic-containing substance"/>
    <property type="evidence" value="ECO:0007669"/>
    <property type="project" value="UniProtKB-KW"/>
</dbReference>
<keyword evidence="2" id="KW-0805">Transcription regulation</keyword>
<dbReference type="EMBL" id="GG704964">
    <property type="protein sequence ID" value="EEY97632.1"/>
    <property type="molecule type" value="Genomic_DNA"/>
</dbReference>
<keyword evidence="3" id="KW-0238">DNA-binding</keyword>
<dbReference type="eggNOG" id="COG0640">
    <property type="taxonomic scope" value="Bacteria"/>
</dbReference>
<dbReference type="GO" id="GO:0003677">
    <property type="term" value="F:DNA binding"/>
    <property type="evidence" value="ECO:0007669"/>
    <property type="project" value="UniProtKB-KW"/>
</dbReference>
<organism evidence="6 7">
    <name type="scientific">Acinetobacter johnsonii SH046</name>
    <dbReference type="NCBI Taxonomy" id="575586"/>
    <lineage>
        <taxon>Bacteria</taxon>
        <taxon>Pseudomonadati</taxon>
        <taxon>Pseudomonadota</taxon>
        <taxon>Gammaproteobacteria</taxon>
        <taxon>Moraxellales</taxon>
        <taxon>Moraxellaceae</taxon>
        <taxon>Acinetobacter</taxon>
    </lineage>
</organism>
<evidence type="ECO:0000313" key="7">
    <source>
        <dbReference type="Proteomes" id="UP000012047"/>
    </source>
</evidence>